<evidence type="ECO:0000256" key="12">
    <source>
        <dbReference type="RuleBase" id="RU361174"/>
    </source>
</evidence>
<dbReference type="Pfam" id="PF00331">
    <property type="entry name" value="Glyco_hydro_10"/>
    <property type="match status" value="1"/>
</dbReference>
<protein>
    <recommendedName>
        <fullName evidence="12">Beta-xylanase</fullName>
        <ecNumber evidence="12">3.2.1.8</ecNumber>
    </recommendedName>
</protein>
<evidence type="ECO:0000256" key="3">
    <source>
        <dbReference type="ARBA" id="ARBA00004851"/>
    </source>
</evidence>
<evidence type="ECO:0000313" key="15">
    <source>
        <dbReference type="EMBL" id="CCA70425.1"/>
    </source>
</evidence>
<dbReference type="InterPro" id="IPR031158">
    <property type="entry name" value="GH10_AS"/>
</dbReference>
<dbReference type="GO" id="GO:0045493">
    <property type="term" value="P:xylan catabolic process"/>
    <property type="evidence" value="ECO:0007669"/>
    <property type="project" value="UniProtKB-KW"/>
</dbReference>
<dbReference type="PANTHER" id="PTHR31490:SF35">
    <property type="entry name" value="ENDO-1,4-BETA-XYLANASE"/>
    <property type="match status" value="1"/>
</dbReference>
<reference evidence="15 16" key="1">
    <citation type="journal article" date="2011" name="PLoS Pathog.">
        <title>Endophytic Life Strategies Decoded by Genome and Transcriptome Analyses of the Mutualistic Root Symbiont Piriformospora indica.</title>
        <authorList>
            <person name="Zuccaro A."/>
            <person name="Lahrmann U."/>
            <person name="Guldener U."/>
            <person name="Langen G."/>
            <person name="Pfiffi S."/>
            <person name="Biedenkopf D."/>
            <person name="Wong P."/>
            <person name="Samans B."/>
            <person name="Grimm C."/>
            <person name="Basiewicz M."/>
            <person name="Murat C."/>
            <person name="Martin F."/>
            <person name="Kogel K.H."/>
        </authorList>
    </citation>
    <scope>NUCLEOTIDE SEQUENCE [LARGE SCALE GENOMIC DNA]</scope>
    <source>
        <strain evidence="15 16">DSM 11827</strain>
    </source>
</reference>
<comment type="caution">
    <text evidence="15">The sequence shown here is derived from an EMBL/GenBank/DDBJ whole genome shotgun (WGS) entry which is preliminary data.</text>
</comment>
<dbReference type="OMA" id="DYITTAF"/>
<comment type="similarity">
    <text evidence="4 12">Belongs to the glycosyl hydrolase 10 (cellulase F) family.</text>
</comment>
<dbReference type="GO" id="GO:0005576">
    <property type="term" value="C:extracellular region"/>
    <property type="evidence" value="ECO:0007669"/>
    <property type="project" value="UniProtKB-SubCell"/>
</dbReference>
<keyword evidence="7 12" id="KW-0378">Hydrolase</keyword>
<dbReference type="STRING" id="1109443.G4TGH7"/>
<keyword evidence="10 12" id="KW-0624">Polysaccharide degradation</keyword>
<evidence type="ECO:0000313" key="16">
    <source>
        <dbReference type="Proteomes" id="UP000007148"/>
    </source>
</evidence>
<keyword evidence="13" id="KW-0732">Signal</keyword>
<gene>
    <name evidence="15" type="ORF">PIIN_04364</name>
</gene>
<dbReference type="PANTHER" id="PTHR31490">
    <property type="entry name" value="GLYCOSYL HYDROLASE"/>
    <property type="match status" value="1"/>
</dbReference>
<feature type="signal peptide" evidence="13">
    <location>
        <begin position="1"/>
        <end position="18"/>
    </location>
</feature>
<dbReference type="GO" id="GO:0031176">
    <property type="term" value="F:endo-1,4-beta-xylanase activity"/>
    <property type="evidence" value="ECO:0007669"/>
    <property type="project" value="UniProtKB-EC"/>
</dbReference>
<feature type="chain" id="PRO_5003469091" description="Beta-xylanase" evidence="13">
    <location>
        <begin position="19"/>
        <end position="366"/>
    </location>
</feature>
<dbReference type="PROSITE" id="PS00591">
    <property type="entry name" value="GH10_1"/>
    <property type="match status" value="1"/>
</dbReference>
<evidence type="ECO:0000256" key="9">
    <source>
        <dbReference type="ARBA" id="ARBA00023295"/>
    </source>
</evidence>
<feature type="active site" description="Nucleophile" evidence="11">
    <location>
        <position position="285"/>
    </location>
</feature>
<evidence type="ECO:0000256" key="6">
    <source>
        <dbReference type="ARBA" id="ARBA00022651"/>
    </source>
</evidence>
<dbReference type="PRINTS" id="PR00134">
    <property type="entry name" value="GLHYDRLASE10"/>
</dbReference>
<evidence type="ECO:0000256" key="1">
    <source>
        <dbReference type="ARBA" id="ARBA00000681"/>
    </source>
</evidence>
<keyword evidence="6 15" id="KW-0858">Xylan degradation</keyword>
<dbReference type="InterPro" id="IPR017853">
    <property type="entry name" value="GH"/>
</dbReference>
<name>G4TGH7_SERID</name>
<keyword evidence="9 12" id="KW-0326">Glycosidase</keyword>
<proteinExistence type="inferred from homology"/>
<evidence type="ECO:0000256" key="7">
    <source>
        <dbReference type="ARBA" id="ARBA00022801"/>
    </source>
</evidence>
<sequence length="366" mass="40035">MVQLSFLSLVLAATSAVALELFVPEPCTFTATPTPTTSIPVGKRDPKGLDALAQRKRRYFGVAFDVNRMSDAAYTQLILAQFGQITAENSLKWETTEPSRGVFNFTNGDIVVKTAQRNKMSCQSIAPLRAHTLVWHSQLPSWVGNGNFTKKELISVMKNHINNVAGHYRGVPYAWDVVNEAFNEDGSFRQTVFYSTIGEEYIDIAFKQARLVDPKALLAINDYNIDGQGPKSTAMINLVKNARKRGVPIDQIGAQAHLVVGTLPTTIRENWQAMANLGVWVAVTELDIRMPTPANATSLAQQAADYKTVVNACLAVSRCVGVTVWGASDKYSWVPEVFSGEGAPLPYDDNLAPKPAYNAIVQALKA</sequence>
<dbReference type="InterPro" id="IPR044846">
    <property type="entry name" value="GH10"/>
</dbReference>
<evidence type="ECO:0000256" key="4">
    <source>
        <dbReference type="ARBA" id="ARBA00007495"/>
    </source>
</evidence>
<dbReference type="SMART" id="SM00633">
    <property type="entry name" value="Glyco_10"/>
    <property type="match status" value="1"/>
</dbReference>
<evidence type="ECO:0000256" key="5">
    <source>
        <dbReference type="ARBA" id="ARBA00022525"/>
    </source>
</evidence>
<evidence type="ECO:0000256" key="13">
    <source>
        <dbReference type="SAM" id="SignalP"/>
    </source>
</evidence>
<organism evidence="15 16">
    <name type="scientific">Serendipita indica (strain DSM 11827)</name>
    <name type="common">Root endophyte fungus</name>
    <name type="synonym">Piriformospora indica</name>
    <dbReference type="NCBI Taxonomy" id="1109443"/>
    <lineage>
        <taxon>Eukaryota</taxon>
        <taxon>Fungi</taxon>
        <taxon>Dikarya</taxon>
        <taxon>Basidiomycota</taxon>
        <taxon>Agaricomycotina</taxon>
        <taxon>Agaricomycetes</taxon>
        <taxon>Sebacinales</taxon>
        <taxon>Serendipitaceae</taxon>
        <taxon>Serendipita</taxon>
    </lineage>
</organism>
<dbReference type="AlphaFoldDB" id="G4TGH7"/>
<comment type="pathway">
    <text evidence="3">Glycan degradation; xylan degradation.</text>
</comment>
<dbReference type="PROSITE" id="PS51760">
    <property type="entry name" value="GH10_2"/>
    <property type="match status" value="1"/>
</dbReference>
<evidence type="ECO:0000256" key="8">
    <source>
        <dbReference type="ARBA" id="ARBA00023277"/>
    </source>
</evidence>
<evidence type="ECO:0000256" key="11">
    <source>
        <dbReference type="PROSITE-ProRule" id="PRU10061"/>
    </source>
</evidence>
<dbReference type="Proteomes" id="UP000007148">
    <property type="component" value="Unassembled WGS sequence"/>
</dbReference>
<keyword evidence="5" id="KW-0964">Secreted</keyword>
<dbReference type="InterPro" id="IPR001000">
    <property type="entry name" value="GH10_dom"/>
</dbReference>
<dbReference type="Gene3D" id="3.20.20.80">
    <property type="entry name" value="Glycosidases"/>
    <property type="match status" value="1"/>
</dbReference>
<evidence type="ECO:0000256" key="10">
    <source>
        <dbReference type="ARBA" id="ARBA00023326"/>
    </source>
</evidence>
<dbReference type="HOGENOM" id="CLU_020161_5_0_1"/>
<keyword evidence="16" id="KW-1185">Reference proteome</keyword>
<dbReference type="SUPFAM" id="SSF51445">
    <property type="entry name" value="(Trans)glycosidases"/>
    <property type="match status" value="1"/>
</dbReference>
<dbReference type="eggNOG" id="ENOG502QR4K">
    <property type="taxonomic scope" value="Eukaryota"/>
</dbReference>
<feature type="domain" description="GH10" evidence="14">
    <location>
        <begin position="46"/>
        <end position="363"/>
    </location>
</feature>
<evidence type="ECO:0000259" key="14">
    <source>
        <dbReference type="PROSITE" id="PS51760"/>
    </source>
</evidence>
<dbReference type="EMBL" id="CAFZ01000082">
    <property type="protein sequence ID" value="CCA70425.1"/>
    <property type="molecule type" value="Genomic_DNA"/>
</dbReference>
<dbReference type="InParanoid" id="G4TGH7"/>
<dbReference type="EC" id="3.2.1.8" evidence="12"/>
<keyword evidence="8 12" id="KW-0119">Carbohydrate metabolism</keyword>
<comment type="subcellular location">
    <subcellularLocation>
        <location evidence="2">Secreted</location>
    </subcellularLocation>
</comment>
<dbReference type="OrthoDB" id="3055998at2759"/>
<comment type="catalytic activity">
    <reaction evidence="1 12">
        <text>Endohydrolysis of (1-&gt;4)-beta-D-xylosidic linkages in xylans.</text>
        <dbReference type="EC" id="3.2.1.8"/>
    </reaction>
</comment>
<accession>G4TGH7</accession>
<evidence type="ECO:0000256" key="2">
    <source>
        <dbReference type="ARBA" id="ARBA00004613"/>
    </source>
</evidence>